<dbReference type="PANTHER" id="PTHR46401:SF2">
    <property type="entry name" value="GLYCOSYLTRANSFERASE WBBK-RELATED"/>
    <property type="match status" value="1"/>
</dbReference>
<dbReference type="CDD" id="cd03801">
    <property type="entry name" value="GT4_PimA-like"/>
    <property type="match status" value="1"/>
</dbReference>
<comment type="caution">
    <text evidence="3">The sequence shown here is derived from an EMBL/GenBank/DDBJ whole genome shotgun (WGS) entry which is preliminary data.</text>
</comment>
<evidence type="ECO:0000313" key="3">
    <source>
        <dbReference type="EMBL" id="MFC5973864.1"/>
    </source>
</evidence>
<organism evidence="3 4">
    <name type="scientific">Halomarina salina</name>
    <dbReference type="NCBI Taxonomy" id="1872699"/>
    <lineage>
        <taxon>Archaea</taxon>
        <taxon>Methanobacteriati</taxon>
        <taxon>Methanobacteriota</taxon>
        <taxon>Stenosarchaea group</taxon>
        <taxon>Halobacteria</taxon>
        <taxon>Halobacteriales</taxon>
        <taxon>Natronomonadaceae</taxon>
        <taxon>Halomarina</taxon>
    </lineage>
</organism>
<evidence type="ECO:0000259" key="2">
    <source>
        <dbReference type="Pfam" id="PF00534"/>
    </source>
</evidence>
<dbReference type="RefSeq" id="WP_247421794.1">
    <property type="nucleotide sequence ID" value="NZ_JALLGW010000006.1"/>
</dbReference>
<evidence type="ECO:0000256" key="1">
    <source>
        <dbReference type="ARBA" id="ARBA00022679"/>
    </source>
</evidence>
<dbReference type="EMBL" id="JBHSQH010000008">
    <property type="protein sequence ID" value="MFC5973864.1"/>
    <property type="molecule type" value="Genomic_DNA"/>
</dbReference>
<name>A0ABD5RUN3_9EURY</name>
<dbReference type="PANTHER" id="PTHR46401">
    <property type="entry name" value="GLYCOSYLTRANSFERASE WBBK-RELATED"/>
    <property type="match status" value="1"/>
</dbReference>
<dbReference type="GO" id="GO:0016757">
    <property type="term" value="F:glycosyltransferase activity"/>
    <property type="evidence" value="ECO:0007669"/>
    <property type="project" value="UniProtKB-KW"/>
</dbReference>
<proteinExistence type="predicted"/>
<keyword evidence="1 3" id="KW-0808">Transferase</keyword>
<dbReference type="Proteomes" id="UP001596099">
    <property type="component" value="Unassembled WGS sequence"/>
</dbReference>
<accession>A0ABD5RUN3</accession>
<dbReference type="AlphaFoldDB" id="A0ABD5RUN3"/>
<keyword evidence="3" id="KW-0328">Glycosyltransferase</keyword>
<dbReference type="Gene3D" id="3.40.50.2000">
    <property type="entry name" value="Glycogen Phosphorylase B"/>
    <property type="match status" value="2"/>
</dbReference>
<dbReference type="InterPro" id="IPR001296">
    <property type="entry name" value="Glyco_trans_1"/>
</dbReference>
<gene>
    <name evidence="3" type="ORF">ACFPYI_21280</name>
</gene>
<reference evidence="3 4" key="1">
    <citation type="journal article" date="2019" name="Int. J. Syst. Evol. Microbiol.">
        <title>The Global Catalogue of Microorganisms (GCM) 10K type strain sequencing project: providing services to taxonomists for standard genome sequencing and annotation.</title>
        <authorList>
            <consortium name="The Broad Institute Genomics Platform"/>
            <consortium name="The Broad Institute Genome Sequencing Center for Infectious Disease"/>
            <person name="Wu L."/>
            <person name="Ma J."/>
        </authorList>
    </citation>
    <scope>NUCLEOTIDE SEQUENCE [LARGE SCALE GENOMIC DNA]</scope>
    <source>
        <strain evidence="3 4">CGMCC 1.12543</strain>
    </source>
</reference>
<feature type="domain" description="Glycosyl transferase family 1" evidence="2">
    <location>
        <begin position="170"/>
        <end position="320"/>
    </location>
</feature>
<dbReference type="SUPFAM" id="SSF53756">
    <property type="entry name" value="UDP-Glycosyltransferase/glycogen phosphorylase"/>
    <property type="match status" value="1"/>
</dbReference>
<dbReference type="EC" id="2.4.-.-" evidence="3"/>
<evidence type="ECO:0000313" key="4">
    <source>
        <dbReference type="Proteomes" id="UP001596099"/>
    </source>
</evidence>
<sequence length="345" mass="36958">MDPEAARVVMLCTDPHPAHAGFARAVGAEQVGFRERSAGPLAGSVAEDALNALAYPDADVYLVEGSQPLYAATLARARTGAKVVYLCADHGLYDLGRGSFAGQSGLKTLVGRFGRPAVRRIARRSIDGCVAVSGFAADFVRPFVGSAPVRVAHPYVQPERYDALLDIDDPPDEPTALTVGRGARYKGVDLLVDAWPRVRARHPDATLHVAGAGHPGEYGDVSGVHVHGFVEESRLVDLFAASALFVQPSRMDTFPVSTLEACCAGRVPLVTETAGTRSEARALDPSLVVEPTSEALASGVADFFDRPRHDRETLAAQARERGRSFDADTRQAAFRRAFEDVVRRL</sequence>
<keyword evidence="4" id="KW-1185">Reference proteome</keyword>
<protein>
    <submittedName>
        <fullName evidence="3">Glycosyltransferase family 4 protein</fullName>
        <ecNumber evidence="3">2.4.-.-</ecNumber>
    </submittedName>
</protein>
<dbReference type="Pfam" id="PF00534">
    <property type="entry name" value="Glycos_transf_1"/>
    <property type="match status" value="1"/>
</dbReference>